<dbReference type="GO" id="GO:0005737">
    <property type="term" value="C:cytoplasm"/>
    <property type="evidence" value="ECO:0007669"/>
    <property type="project" value="TreeGrafter"/>
</dbReference>
<feature type="compositionally biased region" description="Polar residues" evidence="2">
    <location>
        <begin position="142"/>
        <end position="152"/>
    </location>
</feature>
<feature type="region of interest" description="Disordered" evidence="2">
    <location>
        <begin position="1"/>
        <end position="36"/>
    </location>
</feature>
<dbReference type="GO" id="GO:0006646">
    <property type="term" value="P:phosphatidylethanolamine biosynthetic process"/>
    <property type="evidence" value="ECO:0007669"/>
    <property type="project" value="TreeGrafter"/>
</dbReference>
<keyword evidence="4" id="KW-0418">Kinase</keyword>
<organism evidence="4 5">
    <name type="scientific">Staphylotrichum tortipilum</name>
    <dbReference type="NCBI Taxonomy" id="2831512"/>
    <lineage>
        <taxon>Eukaryota</taxon>
        <taxon>Fungi</taxon>
        <taxon>Dikarya</taxon>
        <taxon>Ascomycota</taxon>
        <taxon>Pezizomycotina</taxon>
        <taxon>Sordariomycetes</taxon>
        <taxon>Sordariomycetidae</taxon>
        <taxon>Sordariales</taxon>
        <taxon>Chaetomiaceae</taxon>
        <taxon>Staphylotrichum</taxon>
    </lineage>
</organism>
<comment type="caution">
    <text evidence="4">The sequence shown here is derived from an EMBL/GenBank/DDBJ whole genome shotgun (WGS) entry which is preliminary data.</text>
</comment>
<dbReference type="Gene3D" id="3.30.200.20">
    <property type="entry name" value="Phosphorylase Kinase, domain 1"/>
    <property type="match status" value="1"/>
</dbReference>
<evidence type="ECO:0000259" key="3">
    <source>
        <dbReference type="Pfam" id="PF04428"/>
    </source>
</evidence>
<feature type="domain" description="Choline kinase N-terminal" evidence="3">
    <location>
        <begin position="226"/>
        <end position="302"/>
    </location>
</feature>
<sequence length="759" mass="84521">MSAPAPVGSDQPRRSALKTDPDRENGERAPPLPASVKAVQIAEPESLLLEDPQVKKQFSVGLSKRLSGRHPVSATPSRPSTLSQLSMEGAVDPTAVVFSAALEEAQNPHAPAHHRHQATERLLSQVAEWLEREKVKREQKRSQVPSVRWKSSPSHENDQSPAPGRPRSDSIESDSSEVSLDRLQRIVDDSMAALGLKSVLQLGPRLGRKHRKRSSRSLLRTASSDTEWFDGDVVVPTCEAVLDNSKTMAYTGGKAGAADDSGSISGRKEEKERQNWITFKNEIIRLAHTLRLKGWRRVPLDSGETISVERLSGALTNAVYVVSPPSEALLPREPGKKQPTNVLLRIYGPQVEHLIDRENELGVLRRLARKKIGPRLLGTFLNGRFEQYLNAAALTPTSMREPYTSRQIAKRMRELHEGVELLSEEKDQGPGVWKNWDKWLSQVEKTVLYLDKQVLAKAQNLPGGEWKASGFVCGVQWPVFKALVNKYRQHLEAYYGGAAKIREKLVFAHNDTQYGNILRVRPDDQKSPLLQPANEHKQLVVIDFEYAAANLPGLEFANHFSEWTYNYHDAARPHACDASRYPTPEEQTRFVKAYVDHRPQLPGAPAVSNSPAATTPKEAVPASSSSSIVEFMLDARVPAGGWKEEEQKREEEAEGRVAALLEETRLWRVANSAQWVAWGIVQAKIPGLEVKEEGGKQGGEGDGGVKEEDGKEEKEDEFDYLAYAQDRAYFFLGDCVVMGLVEEEALGEEVRAHLKVVRH</sequence>
<dbReference type="AlphaFoldDB" id="A0AAN6MJ80"/>
<dbReference type="Pfam" id="PF01633">
    <property type="entry name" value="Choline_kinase"/>
    <property type="match status" value="1"/>
</dbReference>
<dbReference type="CDD" id="cd05157">
    <property type="entry name" value="ETNK_euk"/>
    <property type="match status" value="1"/>
</dbReference>
<keyword evidence="5" id="KW-1185">Reference proteome</keyword>
<feature type="region of interest" description="Disordered" evidence="2">
    <location>
        <begin position="134"/>
        <end position="177"/>
    </location>
</feature>
<dbReference type="InterPro" id="IPR007521">
    <property type="entry name" value="Choline_kin_N"/>
</dbReference>
<dbReference type="Gene3D" id="3.90.1200.10">
    <property type="match status" value="1"/>
</dbReference>
<dbReference type="GO" id="GO:0004305">
    <property type="term" value="F:ethanolamine kinase activity"/>
    <property type="evidence" value="ECO:0007669"/>
    <property type="project" value="TreeGrafter"/>
</dbReference>
<dbReference type="EMBL" id="MU855601">
    <property type="protein sequence ID" value="KAK3901181.1"/>
    <property type="molecule type" value="Genomic_DNA"/>
</dbReference>
<reference evidence="4" key="1">
    <citation type="journal article" date="2023" name="Mol. Phylogenet. Evol.">
        <title>Genome-scale phylogeny and comparative genomics of the fungal order Sordariales.</title>
        <authorList>
            <person name="Hensen N."/>
            <person name="Bonometti L."/>
            <person name="Westerberg I."/>
            <person name="Brannstrom I.O."/>
            <person name="Guillou S."/>
            <person name="Cros-Aarteil S."/>
            <person name="Calhoun S."/>
            <person name="Haridas S."/>
            <person name="Kuo A."/>
            <person name="Mondo S."/>
            <person name="Pangilinan J."/>
            <person name="Riley R."/>
            <person name="LaButti K."/>
            <person name="Andreopoulos B."/>
            <person name="Lipzen A."/>
            <person name="Chen C."/>
            <person name="Yan M."/>
            <person name="Daum C."/>
            <person name="Ng V."/>
            <person name="Clum A."/>
            <person name="Steindorff A."/>
            <person name="Ohm R.A."/>
            <person name="Martin F."/>
            <person name="Silar P."/>
            <person name="Natvig D.O."/>
            <person name="Lalanne C."/>
            <person name="Gautier V."/>
            <person name="Ament-Velasquez S.L."/>
            <person name="Kruys A."/>
            <person name="Hutchinson M.I."/>
            <person name="Powell A.J."/>
            <person name="Barry K."/>
            <person name="Miller A.N."/>
            <person name="Grigoriev I.V."/>
            <person name="Debuchy R."/>
            <person name="Gladieux P."/>
            <person name="Hiltunen Thoren M."/>
            <person name="Johannesson H."/>
        </authorList>
    </citation>
    <scope>NUCLEOTIDE SEQUENCE</scope>
    <source>
        <strain evidence="4">CBS 103.79</strain>
    </source>
</reference>
<name>A0AAN6MJ80_9PEZI</name>
<feature type="region of interest" description="Disordered" evidence="2">
    <location>
        <begin position="691"/>
        <end position="713"/>
    </location>
</feature>
<gene>
    <name evidence="4" type="ORF">C8A05DRAFT_45110</name>
</gene>
<feature type="region of interest" description="Disordered" evidence="2">
    <location>
        <begin position="601"/>
        <end position="623"/>
    </location>
</feature>
<reference evidence="4" key="2">
    <citation type="submission" date="2023-05" db="EMBL/GenBank/DDBJ databases">
        <authorList>
            <consortium name="Lawrence Berkeley National Laboratory"/>
            <person name="Steindorff A."/>
            <person name="Hensen N."/>
            <person name="Bonometti L."/>
            <person name="Westerberg I."/>
            <person name="Brannstrom I.O."/>
            <person name="Guillou S."/>
            <person name="Cros-Aarteil S."/>
            <person name="Calhoun S."/>
            <person name="Haridas S."/>
            <person name="Kuo A."/>
            <person name="Mondo S."/>
            <person name="Pangilinan J."/>
            <person name="Riley R."/>
            <person name="Labutti K."/>
            <person name="Andreopoulos B."/>
            <person name="Lipzen A."/>
            <person name="Chen C."/>
            <person name="Yanf M."/>
            <person name="Daum C."/>
            <person name="Ng V."/>
            <person name="Clum A."/>
            <person name="Ohm R."/>
            <person name="Martin F."/>
            <person name="Silar P."/>
            <person name="Natvig D."/>
            <person name="Lalanne C."/>
            <person name="Gautier V."/>
            <person name="Ament-Velasquez S.L."/>
            <person name="Kruys A."/>
            <person name="Hutchinson M.I."/>
            <person name="Powell A.J."/>
            <person name="Barry K."/>
            <person name="Miller A.N."/>
            <person name="Grigoriev I.V."/>
            <person name="Debuchy R."/>
            <person name="Gladieux P."/>
            <person name="Thoren M.H."/>
            <person name="Johannesson H."/>
        </authorList>
    </citation>
    <scope>NUCLEOTIDE SEQUENCE</scope>
    <source>
        <strain evidence="4">CBS 103.79</strain>
    </source>
</reference>
<comment type="similarity">
    <text evidence="1">Belongs to the choline/ethanolamine kinase family.</text>
</comment>
<evidence type="ECO:0000313" key="5">
    <source>
        <dbReference type="Proteomes" id="UP001303889"/>
    </source>
</evidence>
<feature type="compositionally biased region" description="Basic and acidic residues" evidence="2">
    <location>
        <begin position="11"/>
        <end position="27"/>
    </location>
</feature>
<dbReference type="GO" id="GO:0004103">
    <property type="term" value="F:choline kinase activity"/>
    <property type="evidence" value="ECO:0007669"/>
    <property type="project" value="TreeGrafter"/>
</dbReference>
<feature type="compositionally biased region" description="Polar residues" evidence="2">
    <location>
        <begin position="74"/>
        <end position="86"/>
    </location>
</feature>
<keyword evidence="4" id="KW-0808">Transferase</keyword>
<dbReference type="Proteomes" id="UP001303889">
    <property type="component" value="Unassembled WGS sequence"/>
</dbReference>
<evidence type="ECO:0000256" key="1">
    <source>
        <dbReference type="ARBA" id="ARBA00038211"/>
    </source>
</evidence>
<protein>
    <submittedName>
        <fullName evidence="4">Choline kinase</fullName>
    </submittedName>
</protein>
<dbReference type="InterPro" id="IPR011009">
    <property type="entry name" value="Kinase-like_dom_sf"/>
</dbReference>
<accession>A0AAN6MJ80</accession>
<dbReference type="PANTHER" id="PTHR22603:SF93">
    <property type="entry name" value="RE24176P"/>
    <property type="match status" value="1"/>
</dbReference>
<dbReference type="PANTHER" id="PTHR22603">
    <property type="entry name" value="CHOLINE/ETHANOALAMINE KINASE"/>
    <property type="match status" value="1"/>
</dbReference>
<feature type="compositionally biased region" description="Basic and acidic residues" evidence="2">
    <location>
        <begin position="703"/>
        <end position="713"/>
    </location>
</feature>
<proteinExistence type="inferred from homology"/>
<dbReference type="SUPFAM" id="SSF56112">
    <property type="entry name" value="Protein kinase-like (PK-like)"/>
    <property type="match status" value="1"/>
</dbReference>
<evidence type="ECO:0000256" key="2">
    <source>
        <dbReference type="SAM" id="MobiDB-lite"/>
    </source>
</evidence>
<feature type="region of interest" description="Disordered" evidence="2">
    <location>
        <begin position="62"/>
        <end position="86"/>
    </location>
</feature>
<evidence type="ECO:0000313" key="4">
    <source>
        <dbReference type="EMBL" id="KAK3901181.1"/>
    </source>
</evidence>
<dbReference type="Pfam" id="PF04428">
    <property type="entry name" value="Choline_kin_N"/>
    <property type="match status" value="1"/>
</dbReference>